<evidence type="ECO:0000256" key="7">
    <source>
        <dbReference type="ARBA" id="ARBA00022842"/>
    </source>
</evidence>
<dbReference type="InterPro" id="IPR049734">
    <property type="entry name" value="NudC-like_C"/>
</dbReference>
<accession>A0A9D2T5X2</accession>
<comment type="similarity">
    <text evidence="3">Belongs to the Nudix hydrolase family. NudC subfamily.</text>
</comment>
<dbReference type="Pfam" id="PF00293">
    <property type="entry name" value="NUDIX"/>
    <property type="match status" value="1"/>
</dbReference>
<dbReference type="SUPFAM" id="SSF55811">
    <property type="entry name" value="Nudix"/>
    <property type="match status" value="1"/>
</dbReference>
<reference evidence="11" key="1">
    <citation type="journal article" date="2021" name="PeerJ">
        <title>Extensive microbial diversity within the chicken gut microbiome revealed by metagenomics and culture.</title>
        <authorList>
            <person name="Gilroy R."/>
            <person name="Ravi A."/>
            <person name="Getino M."/>
            <person name="Pursley I."/>
            <person name="Horton D.L."/>
            <person name="Alikhan N.F."/>
            <person name="Baker D."/>
            <person name="Gharbi K."/>
            <person name="Hall N."/>
            <person name="Watson M."/>
            <person name="Adriaenssens E.M."/>
            <person name="Foster-Nyarko E."/>
            <person name="Jarju S."/>
            <person name="Secka A."/>
            <person name="Antonio M."/>
            <person name="Oren A."/>
            <person name="Chaudhuri R.R."/>
            <person name="La Ragione R."/>
            <person name="Hildebrand F."/>
            <person name="Pallen M.J."/>
        </authorList>
    </citation>
    <scope>NUCLEOTIDE SEQUENCE</scope>
    <source>
        <strain evidence="11">CHK183-5548</strain>
    </source>
</reference>
<comment type="caution">
    <text evidence="11">The sequence shown here is derived from an EMBL/GenBank/DDBJ whole genome shotgun (WGS) entry which is preliminary data.</text>
</comment>
<reference evidence="11" key="2">
    <citation type="submission" date="2021-04" db="EMBL/GenBank/DDBJ databases">
        <authorList>
            <person name="Gilroy R."/>
        </authorList>
    </citation>
    <scope>NUCLEOTIDE SEQUENCE</scope>
    <source>
        <strain evidence="11">CHK183-5548</strain>
    </source>
</reference>
<dbReference type="PROSITE" id="PS00893">
    <property type="entry name" value="NUDIX_BOX"/>
    <property type="match status" value="1"/>
</dbReference>
<dbReference type="GO" id="GO:0005829">
    <property type="term" value="C:cytosol"/>
    <property type="evidence" value="ECO:0007669"/>
    <property type="project" value="TreeGrafter"/>
</dbReference>
<feature type="domain" description="Nudix hydrolase" evidence="10">
    <location>
        <begin position="37"/>
        <end position="159"/>
    </location>
</feature>
<evidence type="ECO:0000256" key="1">
    <source>
        <dbReference type="ARBA" id="ARBA00001946"/>
    </source>
</evidence>
<dbReference type="GO" id="GO:0035529">
    <property type="term" value="F:NADH pyrophosphatase activity"/>
    <property type="evidence" value="ECO:0007669"/>
    <property type="project" value="TreeGrafter"/>
</dbReference>
<sequence length="181" mass="20958">MLYKYCPECGKKLRMRKMWDEGEVPFCDSCDIAWYEHPSPCIITLVINEFEEAALLRQDYIMENNYVLVAGYIKPGETAEETAFREVEEEIGVKMDSIARVRTFAIKEKELLMLGYVGFAKKVDLNLSTEVDSALWVPVDEAMEKLKGSEIAYRILEAYLADREGIRRSARGEEEYQEEDK</sequence>
<comment type="cofactor">
    <cofactor evidence="2">
        <name>Zn(2+)</name>
        <dbReference type="ChEBI" id="CHEBI:29105"/>
    </cofactor>
</comment>
<dbReference type="EMBL" id="DWWL01000058">
    <property type="protein sequence ID" value="HJC48223.1"/>
    <property type="molecule type" value="Genomic_DNA"/>
</dbReference>
<organism evidence="11 12">
    <name type="scientific">Candidatus Lachnoclostridium pullistercoris</name>
    <dbReference type="NCBI Taxonomy" id="2838632"/>
    <lineage>
        <taxon>Bacteria</taxon>
        <taxon>Bacillati</taxon>
        <taxon>Bacillota</taxon>
        <taxon>Clostridia</taxon>
        <taxon>Lachnospirales</taxon>
        <taxon>Lachnospiraceae</taxon>
    </lineage>
</organism>
<dbReference type="GO" id="GO:0019677">
    <property type="term" value="P:NAD+ catabolic process"/>
    <property type="evidence" value="ECO:0007669"/>
    <property type="project" value="TreeGrafter"/>
</dbReference>
<dbReference type="GO" id="GO:0046872">
    <property type="term" value="F:metal ion binding"/>
    <property type="evidence" value="ECO:0007669"/>
    <property type="project" value="UniProtKB-KW"/>
</dbReference>
<gene>
    <name evidence="11" type="ORF">IAA04_09250</name>
</gene>
<dbReference type="InterPro" id="IPR050241">
    <property type="entry name" value="NAD-cap_RNA_hydrolase_NudC"/>
</dbReference>
<evidence type="ECO:0000256" key="2">
    <source>
        <dbReference type="ARBA" id="ARBA00001947"/>
    </source>
</evidence>
<dbReference type="PROSITE" id="PS51462">
    <property type="entry name" value="NUDIX"/>
    <property type="match status" value="1"/>
</dbReference>
<dbReference type="EC" id="3.6.1.22" evidence="4"/>
<evidence type="ECO:0000256" key="8">
    <source>
        <dbReference type="ARBA" id="ARBA00023027"/>
    </source>
</evidence>
<evidence type="ECO:0000256" key="4">
    <source>
        <dbReference type="ARBA" id="ARBA00012381"/>
    </source>
</evidence>
<comment type="cofactor">
    <cofactor evidence="1">
        <name>Mg(2+)</name>
        <dbReference type="ChEBI" id="CHEBI:18420"/>
    </cofactor>
</comment>
<evidence type="ECO:0000256" key="5">
    <source>
        <dbReference type="ARBA" id="ARBA00022723"/>
    </source>
</evidence>
<dbReference type="GO" id="GO:0006742">
    <property type="term" value="P:NADP+ catabolic process"/>
    <property type="evidence" value="ECO:0007669"/>
    <property type="project" value="TreeGrafter"/>
</dbReference>
<protein>
    <recommendedName>
        <fullName evidence="4">NAD(+) diphosphatase</fullName>
        <ecNumber evidence="4">3.6.1.22</ecNumber>
    </recommendedName>
</protein>
<dbReference type="AlphaFoldDB" id="A0A9D2T5X2"/>
<evidence type="ECO:0000313" key="11">
    <source>
        <dbReference type="EMBL" id="HJC48223.1"/>
    </source>
</evidence>
<keyword evidence="8" id="KW-0520">NAD</keyword>
<evidence type="ECO:0000256" key="6">
    <source>
        <dbReference type="ARBA" id="ARBA00022801"/>
    </source>
</evidence>
<dbReference type="InterPro" id="IPR020084">
    <property type="entry name" value="NUDIX_hydrolase_CS"/>
</dbReference>
<evidence type="ECO:0000313" key="12">
    <source>
        <dbReference type="Proteomes" id="UP000823883"/>
    </source>
</evidence>
<name>A0A9D2T5X2_9FIRM</name>
<evidence type="ECO:0000256" key="3">
    <source>
        <dbReference type="ARBA" id="ARBA00009595"/>
    </source>
</evidence>
<dbReference type="PANTHER" id="PTHR42904">
    <property type="entry name" value="NUDIX HYDROLASE, NUDC SUBFAMILY"/>
    <property type="match status" value="1"/>
</dbReference>
<dbReference type="Gene3D" id="3.90.79.10">
    <property type="entry name" value="Nucleoside Triphosphate Pyrophosphohydrolase"/>
    <property type="match status" value="1"/>
</dbReference>
<keyword evidence="6" id="KW-0378">Hydrolase</keyword>
<proteinExistence type="inferred from homology"/>
<dbReference type="PANTHER" id="PTHR42904:SF6">
    <property type="entry name" value="NAD-CAPPED RNA HYDROLASE NUDT12"/>
    <property type="match status" value="1"/>
</dbReference>
<dbReference type="CDD" id="cd03429">
    <property type="entry name" value="NUDIX_NADH_pyrophosphatase_Nudt13"/>
    <property type="match status" value="1"/>
</dbReference>
<evidence type="ECO:0000259" key="10">
    <source>
        <dbReference type="PROSITE" id="PS51462"/>
    </source>
</evidence>
<comment type="catalytic activity">
    <reaction evidence="9">
        <text>a 5'-end NAD(+)-phospho-ribonucleoside in mRNA + H2O = a 5'-end phospho-adenosine-phospho-ribonucleoside in mRNA + beta-nicotinamide D-ribonucleotide + 2 H(+)</text>
        <dbReference type="Rhea" id="RHEA:60876"/>
        <dbReference type="Rhea" id="RHEA-COMP:15698"/>
        <dbReference type="Rhea" id="RHEA-COMP:15719"/>
        <dbReference type="ChEBI" id="CHEBI:14649"/>
        <dbReference type="ChEBI" id="CHEBI:15377"/>
        <dbReference type="ChEBI" id="CHEBI:15378"/>
        <dbReference type="ChEBI" id="CHEBI:144029"/>
        <dbReference type="ChEBI" id="CHEBI:144051"/>
    </reaction>
    <physiologicalReaction direction="left-to-right" evidence="9">
        <dbReference type="Rhea" id="RHEA:60877"/>
    </physiologicalReaction>
</comment>
<keyword evidence="5" id="KW-0479">Metal-binding</keyword>
<dbReference type="Proteomes" id="UP000823883">
    <property type="component" value="Unassembled WGS sequence"/>
</dbReference>
<dbReference type="InterPro" id="IPR000086">
    <property type="entry name" value="NUDIX_hydrolase_dom"/>
</dbReference>
<evidence type="ECO:0000256" key="9">
    <source>
        <dbReference type="ARBA" id="ARBA00023679"/>
    </source>
</evidence>
<dbReference type="InterPro" id="IPR015797">
    <property type="entry name" value="NUDIX_hydrolase-like_dom_sf"/>
</dbReference>
<keyword evidence="7" id="KW-0460">Magnesium</keyword>